<comment type="caution">
    <text evidence="2">The sequence shown here is derived from an EMBL/GenBank/DDBJ whole genome shotgun (WGS) entry which is preliminary data.</text>
</comment>
<organism evidence="2 3">
    <name type="scientific">Candidatus Desulfobia pelagia</name>
    <dbReference type="NCBI Taxonomy" id="2841692"/>
    <lineage>
        <taxon>Bacteria</taxon>
        <taxon>Pseudomonadati</taxon>
        <taxon>Thermodesulfobacteriota</taxon>
        <taxon>Desulfobulbia</taxon>
        <taxon>Desulfobulbales</taxon>
        <taxon>Desulfobulbaceae</taxon>
        <taxon>Candidatus Desulfobia</taxon>
    </lineage>
</organism>
<evidence type="ECO:0000313" key="3">
    <source>
        <dbReference type="Proteomes" id="UP000614424"/>
    </source>
</evidence>
<gene>
    <name evidence="2" type="ORF">H8E41_05170</name>
</gene>
<proteinExistence type="predicted"/>
<keyword evidence="1" id="KW-1133">Transmembrane helix</keyword>
<evidence type="ECO:0000256" key="1">
    <source>
        <dbReference type="SAM" id="Phobius"/>
    </source>
</evidence>
<protein>
    <submittedName>
        <fullName evidence="2">Uncharacterized protein</fullName>
    </submittedName>
</protein>
<reference evidence="2 3" key="1">
    <citation type="submission" date="2020-08" db="EMBL/GenBank/DDBJ databases">
        <title>Bridging the membrane lipid divide: bacteria of the FCB group superphylum have the potential to synthesize archaeal ether lipids.</title>
        <authorList>
            <person name="Villanueva L."/>
            <person name="Von Meijenfeldt F.A.B."/>
            <person name="Westbye A.B."/>
            <person name="Yadav S."/>
            <person name="Hopmans E.C."/>
            <person name="Dutilh B.E."/>
            <person name="Sinninghe Damste J.S."/>
        </authorList>
    </citation>
    <scope>NUCLEOTIDE SEQUENCE [LARGE SCALE GENOMIC DNA]</scope>
    <source>
        <strain evidence="2">NIOZ-UU47</strain>
    </source>
</reference>
<name>A0A8J6NE45_9BACT</name>
<evidence type="ECO:0000313" key="2">
    <source>
        <dbReference type="EMBL" id="MBC8317274.1"/>
    </source>
</evidence>
<sequence length="305" mass="34841">MRSLRRLSTVTFLGTALLLGALVLTGIRQNILTSNYGTIVKESESTIFLYATIQEQATEGLLSRDPLQLLSAAKEFEQLQSSYLAMLDNRLIPSQYKLSFLQELDVGRVVINLRNLAENTTNEDLILKIISQLRQMNKQFLQFDRIVVNEMRDKVMQYQKRALVLMGMIIILTCFSLIKLYLKSVKPLINLATQAEQALLNDTRLELEKEGKNSVEVRALITSFNQLLQRTKEESSDDLTYNRREKEFSAIINEATNRLNGIINYSQLLADHCEAENVDDEQTQILHKIIKNGEECAVILRKGLQ</sequence>
<dbReference type="Gene3D" id="1.10.287.130">
    <property type="match status" value="1"/>
</dbReference>
<keyword evidence="1" id="KW-0472">Membrane</keyword>
<dbReference type="Proteomes" id="UP000614424">
    <property type="component" value="Unassembled WGS sequence"/>
</dbReference>
<dbReference type="EMBL" id="JACNJZ010000079">
    <property type="protein sequence ID" value="MBC8317274.1"/>
    <property type="molecule type" value="Genomic_DNA"/>
</dbReference>
<keyword evidence="1" id="KW-0812">Transmembrane</keyword>
<dbReference type="AlphaFoldDB" id="A0A8J6NE45"/>
<feature type="transmembrane region" description="Helical" evidence="1">
    <location>
        <begin position="162"/>
        <end position="182"/>
    </location>
</feature>
<accession>A0A8J6NE45</accession>